<evidence type="ECO:0000256" key="2">
    <source>
        <dbReference type="SAM" id="SignalP"/>
    </source>
</evidence>
<feature type="compositionally biased region" description="Polar residues" evidence="1">
    <location>
        <begin position="131"/>
        <end position="146"/>
    </location>
</feature>
<organism evidence="3">
    <name type="scientific">Fagus sylvatica</name>
    <name type="common">Beechnut</name>
    <dbReference type="NCBI Taxonomy" id="28930"/>
    <lineage>
        <taxon>Eukaryota</taxon>
        <taxon>Viridiplantae</taxon>
        <taxon>Streptophyta</taxon>
        <taxon>Embryophyta</taxon>
        <taxon>Tracheophyta</taxon>
        <taxon>Spermatophyta</taxon>
        <taxon>Magnoliopsida</taxon>
        <taxon>eudicotyledons</taxon>
        <taxon>Gunneridae</taxon>
        <taxon>Pentapetalae</taxon>
        <taxon>rosids</taxon>
        <taxon>fabids</taxon>
        <taxon>Fagales</taxon>
        <taxon>Fagaceae</taxon>
        <taxon>Fagus</taxon>
    </lineage>
</organism>
<feature type="compositionally biased region" description="Low complexity" evidence="1">
    <location>
        <begin position="58"/>
        <end position="72"/>
    </location>
</feature>
<feature type="region of interest" description="Disordered" evidence="1">
    <location>
        <begin position="103"/>
        <end position="153"/>
    </location>
</feature>
<dbReference type="AlphaFoldDB" id="A0A2N9IGQ8"/>
<dbReference type="EMBL" id="OIVN01005591">
    <property type="protein sequence ID" value="SPD23233.1"/>
    <property type="molecule type" value="Genomic_DNA"/>
</dbReference>
<feature type="region of interest" description="Disordered" evidence="1">
    <location>
        <begin position="34"/>
        <end position="75"/>
    </location>
</feature>
<accession>A0A2N9IGQ8</accession>
<feature type="chain" id="PRO_5014699139" evidence="2">
    <location>
        <begin position="21"/>
        <end position="153"/>
    </location>
</feature>
<reference evidence="3" key="1">
    <citation type="submission" date="2018-02" db="EMBL/GenBank/DDBJ databases">
        <authorList>
            <person name="Cohen D.B."/>
            <person name="Kent A.D."/>
        </authorList>
    </citation>
    <scope>NUCLEOTIDE SEQUENCE</scope>
</reference>
<name>A0A2N9IGQ8_FAGSY</name>
<evidence type="ECO:0000256" key="1">
    <source>
        <dbReference type="SAM" id="MobiDB-lite"/>
    </source>
</evidence>
<feature type="signal peptide" evidence="2">
    <location>
        <begin position="1"/>
        <end position="20"/>
    </location>
</feature>
<evidence type="ECO:0000313" key="3">
    <source>
        <dbReference type="EMBL" id="SPD23233.1"/>
    </source>
</evidence>
<keyword evidence="2" id="KW-0732">Signal</keyword>
<gene>
    <name evidence="3" type="ORF">FSB_LOCUS51115</name>
</gene>
<protein>
    <submittedName>
        <fullName evidence="3">Uncharacterized protein</fullName>
    </submittedName>
</protein>
<feature type="compositionally biased region" description="Polar residues" evidence="1">
    <location>
        <begin position="103"/>
        <end position="117"/>
    </location>
</feature>
<proteinExistence type="predicted"/>
<sequence length="153" mass="16591">MALAAIVLISLMISMPGYEAGRSILHGKEQDLMKKNSEVPPSQPLQYLCRPPPPTNPPTTTTTTTGNTPPSTINQEAFTSGQFNLSPSPRRKLFKGIVPPSTINQESFTSGQFNLSPSPRRKLVKGYVPPSATNSRTHNPASTRSHNAAPFKH</sequence>